<evidence type="ECO:0000313" key="7">
    <source>
        <dbReference type="EMBL" id="SHI52720.1"/>
    </source>
</evidence>
<dbReference type="PANTHER" id="PTHR43605:SF10">
    <property type="entry name" value="ACYL-COA SYNTHETASE MEDIUM CHAIN FAMILY MEMBER 3"/>
    <property type="match status" value="1"/>
</dbReference>
<dbReference type="Gene3D" id="3.30.300.30">
    <property type="match status" value="1"/>
</dbReference>
<proteinExistence type="inferred from homology"/>
<protein>
    <submittedName>
        <fullName evidence="7">Acetyl-CoA synthetase</fullName>
    </submittedName>
</protein>
<dbReference type="GO" id="GO:0004321">
    <property type="term" value="F:fatty-acyl-CoA synthase activity"/>
    <property type="evidence" value="ECO:0007669"/>
    <property type="project" value="TreeGrafter"/>
</dbReference>
<dbReference type="InterPro" id="IPR000873">
    <property type="entry name" value="AMP-dep_synth/lig_dom"/>
</dbReference>
<dbReference type="GO" id="GO:0006637">
    <property type="term" value="P:acyl-CoA metabolic process"/>
    <property type="evidence" value="ECO:0007669"/>
    <property type="project" value="TreeGrafter"/>
</dbReference>
<keyword evidence="2" id="KW-0436">Ligase</keyword>
<dbReference type="PROSITE" id="PS00455">
    <property type="entry name" value="AMP_BINDING"/>
    <property type="match status" value="1"/>
</dbReference>
<feature type="domain" description="AMP-binding enzyme C-terminal" evidence="6">
    <location>
        <begin position="401"/>
        <end position="479"/>
    </location>
</feature>
<evidence type="ECO:0000313" key="8">
    <source>
        <dbReference type="Proteomes" id="UP000184442"/>
    </source>
</evidence>
<keyword evidence="8" id="KW-1185">Reference proteome</keyword>
<dbReference type="InterPro" id="IPR042099">
    <property type="entry name" value="ANL_N_sf"/>
</dbReference>
<dbReference type="GO" id="GO:0006633">
    <property type="term" value="P:fatty acid biosynthetic process"/>
    <property type="evidence" value="ECO:0007669"/>
    <property type="project" value="TreeGrafter"/>
</dbReference>
<dbReference type="AlphaFoldDB" id="A0A1M6BVD7"/>
<organism evidence="7 8">
    <name type="scientific">Lutispora thermophila DSM 19022</name>
    <dbReference type="NCBI Taxonomy" id="1122184"/>
    <lineage>
        <taxon>Bacteria</taxon>
        <taxon>Bacillati</taxon>
        <taxon>Bacillota</taxon>
        <taxon>Clostridia</taxon>
        <taxon>Lutisporales</taxon>
        <taxon>Lutisporaceae</taxon>
        <taxon>Lutispora</taxon>
    </lineage>
</organism>
<gene>
    <name evidence="7" type="ORF">SAMN02745176_00556</name>
</gene>
<evidence type="ECO:0000256" key="3">
    <source>
        <dbReference type="ARBA" id="ARBA00022741"/>
    </source>
</evidence>
<evidence type="ECO:0000259" key="5">
    <source>
        <dbReference type="Pfam" id="PF00501"/>
    </source>
</evidence>
<dbReference type="STRING" id="1122184.SAMN02745176_00556"/>
<name>A0A1M6BVD7_9FIRM</name>
<evidence type="ECO:0000256" key="4">
    <source>
        <dbReference type="ARBA" id="ARBA00022840"/>
    </source>
</evidence>
<dbReference type="InterPro" id="IPR025110">
    <property type="entry name" value="AMP-bd_C"/>
</dbReference>
<dbReference type="InterPro" id="IPR020845">
    <property type="entry name" value="AMP-binding_CS"/>
</dbReference>
<dbReference type="GO" id="GO:0016405">
    <property type="term" value="F:CoA-ligase activity"/>
    <property type="evidence" value="ECO:0007669"/>
    <property type="project" value="UniProtKB-ARBA"/>
</dbReference>
<evidence type="ECO:0000256" key="1">
    <source>
        <dbReference type="ARBA" id="ARBA00006432"/>
    </source>
</evidence>
<feature type="domain" description="AMP-dependent synthetase/ligase" evidence="5">
    <location>
        <begin position="2"/>
        <end position="351"/>
    </location>
</feature>
<dbReference type="InterPro" id="IPR045851">
    <property type="entry name" value="AMP-bd_C_sf"/>
</dbReference>
<accession>A0A1M6BVD7</accession>
<dbReference type="Pfam" id="PF13193">
    <property type="entry name" value="AMP-binding_C"/>
    <property type="match status" value="1"/>
</dbReference>
<evidence type="ECO:0000259" key="6">
    <source>
        <dbReference type="Pfam" id="PF13193"/>
    </source>
</evidence>
<comment type="similarity">
    <text evidence="1">Belongs to the ATP-dependent AMP-binding enzyme family.</text>
</comment>
<dbReference type="Proteomes" id="UP000184442">
    <property type="component" value="Unassembled WGS sequence"/>
</dbReference>
<dbReference type="Pfam" id="PF00501">
    <property type="entry name" value="AMP-binding"/>
    <property type="match status" value="1"/>
</dbReference>
<dbReference type="Gene3D" id="3.40.50.12780">
    <property type="entry name" value="N-terminal domain of ligase-like"/>
    <property type="match status" value="1"/>
</dbReference>
<evidence type="ECO:0000256" key="2">
    <source>
        <dbReference type="ARBA" id="ARBA00022598"/>
    </source>
</evidence>
<reference evidence="7 8" key="1">
    <citation type="submission" date="2016-11" db="EMBL/GenBank/DDBJ databases">
        <authorList>
            <person name="Jaros S."/>
            <person name="Januszkiewicz K."/>
            <person name="Wedrychowicz H."/>
        </authorList>
    </citation>
    <scope>NUCLEOTIDE SEQUENCE [LARGE SCALE GENOMIC DNA]</scope>
    <source>
        <strain evidence="7 8">DSM 19022</strain>
    </source>
</reference>
<keyword evidence="3" id="KW-0547">Nucleotide-binding</keyword>
<dbReference type="SUPFAM" id="SSF56801">
    <property type="entry name" value="Acetyl-CoA synthetase-like"/>
    <property type="match status" value="1"/>
</dbReference>
<dbReference type="GO" id="GO:0005524">
    <property type="term" value="F:ATP binding"/>
    <property type="evidence" value="ECO:0007669"/>
    <property type="project" value="UniProtKB-KW"/>
</dbReference>
<dbReference type="PANTHER" id="PTHR43605">
    <property type="entry name" value="ACYL-COENZYME A SYNTHETASE"/>
    <property type="match status" value="1"/>
</dbReference>
<dbReference type="InterPro" id="IPR051087">
    <property type="entry name" value="Mitochondrial_ACSM"/>
</dbReference>
<keyword evidence="4" id="KW-0067">ATP-binding</keyword>
<dbReference type="EMBL" id="FQZS01000004">
    <property type="protein sequence ID" value="SHI52720.1"/>
    <property type="molecule type" value="Genomic_DNA"/>
</dbReference>
<dbReference type="GO" id="GO:0015645">
    <property type="term" value="F:fatty acid ligase activity"/>
    <property type="evidence" value="ECO:0007669"/>
    <property type="project" value="TreeGrafter"/>
</dbReference>
<sequence length="485" mass="54820">MDERALLYVDRLGREESWSYKDLDYMSNRVANLLKSHGIKKGDRVFVYLDRSPETYFFILGIFKIGAIYCPLFPSFGPDAVRERFSDCQGSLIVAEAKLSENVEGLPSILVDREGEFRRRLLSMSEDFESVKMSKEDYAIIHYTSGTTGKPKGAVHCHGAIMSHWKTSKDIVGLRPGLKCWFTADPAWVTGTSYGILGSLSTGADILVAEPGYRMNQVLGLLDKYKIEIWYTAPTLLRMLMREDPAKAKEYDLSHLKKIFSAGEALNPEVCRWAEDNLGLTVYNHWFQTETGSIIIGYDGTFPKKGYDTMGKVLVDVEAEILDDNFNPMPPGGKGHLALKPSWPSMFLNYWGNPEKYAEKFKNGWYITGDLAYKDEEGYFYYLSREDDVINTAGHLVTPFEVESVLMSHPSVAEVAVKGMPDKLMGEAVKAFVVLKSGYEPGPQLEIEYRSLVRNRVSPFASPQEIEFMDELPKTETGKIIRRIL</sequence>